<organism evidence="1 2">
    <name type="scientific">Candidatus Fischerbacteria bacterium RBG_13_37_8</name>
    <dbReference type="NCBI Taxonomy" id="1817863"/>
    <lineage>
        <taxon>Bacteria</taxon>
        <taxon>Candidatus Fischeribacteriota</taxon>
    </lineage>
</organism>
<dbReference type="GO" id="GO:0006281">
    <property type="term" value="P:DNA repair"/>
    <property type="evidence" value="ECO:0007669"/>
    <property type="project" value="InterPro"/>
</dbReference>
<dbReference type="AlphaFoldDB" id="A0A1F5VMB2"/>
<dbReference type="Proteomes" id="UP000178943">
    <property type="component" value="Unassembled WGS sequence"/>
</dbReference>
<accession>A0A1F5VMB2</accession>
<name>A0A1F5VMB2_9BACT</name>
<protein>
    <submittedName>
        <fullName evidence="1">TIGR02757 family protein</fullName>
    </submittedName>
</protein>
<evidence type="ECO:0000313" key="2">
    <source>
        <dbReference type="Proteomes" id="UP000178943"/>
    </source>
</evidence>
<dbReference type="SUPFAM" id="SSF48150">
    <property type="entry name" value="DNA-glycosylase"/>
    <property type="match status" value="1"/>
</dbReference>
<dbReference type="NCBIfam" id="TIGR02757">
    <property type="entry name" value="TIGR02757 family protein"/>
    <property type="match status" value="1"/>
</dbReference>
<comment type="caution">
    <text evidence="1">The sequence shown here is derived from an EMBL/GenBank/DDBJ whole genome shotgun (WGS) entry which is preliminary data.</text>
</comment>
<dbReference type="InterPro" id="IPR014127">
    <property type="entry name" value="CHP02757"/>
</dbReference>
<evidence type="ECO:0000313" key="1">
    <source>
        <dbReference type="EMBL" id="OGF64546.1"/>
    </source>
</evidence>
<dbReference type="InterPro" id="IPR011257">
    <property type="entry name" value="DNA_glycosylase"/>
</dbReference>
<reference evidence="1 2" key="1">
    <citation type="journal article" date="2016" name="Nat. Commun.">
        <title>Thousands of microbial genomes shed light on interconnected biogeochemical processes in an aquifer system.</title>
        <authorList>
            <person name="Anantharaman K."/>
            <person name="Brown C.T."/>
            <person name="Hug L.A."/>
            <person name="Sharon I."/>
            <person name="Castelle C.J."/>
            <person name="Probst A.J."/>
            <person name="Thomas B.C."/>
            <person name="Singh A."/>
            <person name="Wilkins M.J."/>
            <person name="Karaoz U."/>
            <person name="Brodie E.L."/>
            <person name="Williams K.H."/>
            <person name="Hubbard S.S."/>
            <person name="Banfield J.F."/>
        </authorList>
    </citation>
    <scope>NUCLEOTIDE SEQUENCE [LARGE SCALE GENOMIC DNA]</scope>
</reference>
<dbReference type="STRING" id="1817863.A2Y62_06905"/>
<sequence>MNNKLIISEGARKEILENCFKHYRQDYIATDPVMFIHAYTDDRDKETAGLIAALMALGNVKQIQRSVCRIMKLLEPSPYKALKRFNGISEQVICENIYHRFFDAGTIAAFLFSLHRVLEKKGRLKNVFVPLIKAKGNIKEALIEIAEEFYQHAYFHYQNRRKLRTLFSTPLTGSACKRWLLFLRWMIRPSDGVDLGLWNEISPSWLLIPVDTHIYCISRKLGFTRRNTISWKMAEEITENLKQYDPEDPVKYDFALTRIAMLKDTRFTDLFS</sequence>
<gene>
    <name evidence="1" type="ORF">A2Y62_06905</name>
</gene>
<dbReference type="GO" id="GO:0003824">
    <property type="term" value="F:catalytic activity"/>
    <property type="evidence" value="ECO:0007669"/>
    <property type="project" value="InterPro"/>
</dbReference>
<dbReference type="Pfam" id="PF09674">
    <property type="entry name" value="DUF2400"/>
    <property type="match status" value="1"/>
</dbReference>
<proteinExistence type="predicted"/>
<dbReference type="EMBL" id="MFGW01000136">
    <property type="protein sequence ID" value="OGF64546.1"/>
    <property type="molecule type" value="Genomic_DNA"/>
</dbReference>